<evidence type="ECO:0000313" key="2">
    <source>
        <dbReference type="Proteomes" id="UP000324800"/>
    </source>
</evidence>
<evidence type="ECO:0000313" key="1">
    <source>
        <dbReference type="EMBL" id="KAA6380636.1"/>
    </source>
</evidence>
<accession>A0A5J4VDS0</accession>
<reference evidence="1 2" key="1">
    <citation type="submission" date="2019-03" db="EMBL/GenBank/DDBJ databases">
        <title>Single cell metagenomics reveals metabolic interactions within the superorganism composed of flagellate Streblomastix strix and complex community of Bacteroidetes bacteria on its surface.</title>
        <authorList>
            <person name="Treitli S.C."/>
            <person name="Kolisko M."/>
            <person name="Husnik F."/>
            <person name="Keeling P."/>
            <person name="Hampl V."/>
        </authorList>
    </citation>
    <scope>NUCLEOTIDE SEQUENCE [LARGE SCALE GENOMIC DNA]</scope>
    <source>
        <strain evidence="1">ST1C</strain>
    </source>
</reference>
<comment type="caution">
    <text evidence="1">The sequence shown here is derived from an EMBL/GenBank/DDBJ whole genome shotgun (WGS) entry which is preliminary data.</text>
</comment>
<dbReference type="EMBL" id="SNRW01007787">
    <property type="protein sequence ID" value="KAA6380636.1"/>
    <property type="molecule type" value="Genomic_DNA"/>
</dbReference>
<proteinExistence type="predicted"/>
<dbReference type="AlphaFoldDB" id="A0A5J4VDS0"/>
<name>A0A5J4VDS0_9EUKA</name>
<organism evidence="1 2">
    <name type="scientific">Streblomastix strix</name>
    <dbReference type="NCBI Taxonomy" id="222440"/>
    <lineage>
        <taxon>Eukaryota</taxon>
        <taxon>Metamonada</taxon>
        <taxon>Preaxostyla</taxon>
        <taxon>Oxymonadida</taxon>
        <taxon>Streblomastigidae</taxon>
        <taxon>Streblomastix</taxon>
    </lineage>
</organism>
<dbReference type="Proteomes" id="UP000324800">
    <property type="component" value="Unassembled WGS sequence"/>
</dbReference>
<sequence length="130" mass="14482">MGGIQFINKITGSYSMLFDCINQIEGGKGRAPYMNGYDNQDKPDYLSIHKWSYLLVETPILSKFCQSLSNSIIQVHIIVSFVIEDFLIEVTGGLSLMPAYFIIKCVALEHSSQVACLKLDICQHQQAGGM</sequence>
<protein>
    <submittedName>
        <fullName evidence="1">Uncharacterized protein</fullName>
    </submittedName>
</protein>
<gene>
    <name evidence="1" type="ORF">EZS28_023837</name>
</gene>